<evidence type="ECO:0000313" key="2">
    <source>
        <dbReference type="EMBL" id="MEY6434111.1"/>
    </source>
</evidence>
<sequence length="502" mass="53564">MQRQQTTSVLKGLDTELLQQELTDVGEIADRVRIAQFGLARPLLAMRQAQLEREAARVTRRKGANHPEAAARAQAAARMATRVAAFEQDLARLRIDPPTLKTETGAALYGRVVDAGEPVGDLTIVILQNGERLGFACTDPRGSFALEVPAGDGLVVSVRTKDGVEPFRDPQPFTLQPGQKLFREIDLAAPGTKPCPEPPEEPTTPPETVAVPDLVGLPPEDAAAKLKAVGLRLGQQQEQPAAELVGRVVAQSPEAGTAVRPGSAVAIKVGVAIVEQVAVPGLVGLPLDKAEAVLKETGLGVGRIAEVEASADQAGRVVRQAPAPPAKVPPGATVDLWIGVPGEQPGGETVRVPNLIGRTVDEATVALDEARLKRGDVRQVETDRQSWGRVVAQEPNADATLPKGSAVQLQVGSQPLRRDVPPVPVVAERAELELRERGIATDQPTGFLARRLEAAEVRDSQDLDALLARDRREVRDVLGLRTLSDTDRTIAALKRFRMALDE</sequence>
<dbReference type="SUPFAM" id="SSF54184">
    <property type="entry name" value="Penicillin-binding protein 2x (pbp-2x), c-terminal domain"/>
    <property type="match status" value="1"/>
</dbReference>
<protein>
    <submittedName>
        <fullName evidence="2">PASTA domain-containing protein</fullName>
    </submittedName>
</protein>
<dbReference type="EMBL" id="JBDKXB010000042">
    <property type="protein sequence ID" value="MEY6434111.1"/>
    <property type="molecule type" value="Genomic_DNA"/>
</dbReference>
<reference evidence="2 3" key="1">
    <citation type="submission" date="2024-05" db="EMBL/GenBank/DDBJ databases">
        <title>Genome Sequence and Characterization of the New Strain Purple Sulfur Bacterium of Genus Thioalkalicoccus.</title>
        <authorList>
            <person name="Bryantseva I.A."/>
            <person name="Kyndt J.A."/>
            <person name="Imhoff J.F."/>
        </authorList>
    </citation>
    <scope>NUCLEOTIDE SEQUENCE [LARGE SCALE GENOMIC DNA]</scope>
    <source>
        <strain evidence="2 3">Um2</strain>
    </source>
</reference>
<feature type="domain" description="PASTA" evidence="1">
    <location>
        <begin position="273"/>
        <end position="340"/>
    </location>
</feature>
<dbReference type="CDD" id="cd06577">
    <property type="entry name" value="PASTA_pknB"/>
    <property type="match status" value="3"/>
</dbReference>
<feature type="domain" description="PASTA" evidence="1">
    <location>
        <begin position="205"/>
        <end position="271"/>
    </location>
</feature>
<accession>A0ABV4BHX9</accession>
<dbReference type="RefSeq" id="WP_369668494.1">
    <property type="nucleotide sequence ID" value="NZ_JBDKXB010000042.1"/>
</dbReference>
<keyword evidence="3" id="KW-1185">Reference proteome</keyword>
<organism evidence="2 3">
    <name type="scientific">Thioalkalicoccus limnaeus</name>
    <dbReference type="NCBI Taxonomy" id="120681"/>
    <lineage>
        <taxon>Bacteria</taxon>
        <taxon>Pseudomonadati</taxon>
        <taxon>Pseudomonadota</taxon>
        <taxon>Gammaproteobacteria</taxon>
        <taxon>Chromatiales</taxon>
        <taxon>Chromatiaceae</taxon>
        <taxon>Thioalkalicoccus</taxon>
    </lineage>
</organism>
<feature type="domain" description="PASTA" evidence="1">
    <location>
        <begin position="346"/>
        <end position="413"/>
    </location>
</feature>
<comment type="caution">
    <text evidence="2">The sequence shown here is derived from an EMBL/GenBank/DDBJ whole genome shotgun (WGS) entry which is preliminary data.</text>
</comment>
<name>A0ABV4BHX9_9GAMM</name>
<dbReference type="Pfam" id="PF03793">
    <property type="entry name" value="PASTA"/>
    <property type="match status" value="3"/>
</dbReference>
<gene>
    <name evidence="2" type="ORF">ABC977_17035</name>
</gene>
<dbReference type="InterPro" id="IPR005543">
    <property type="entry name" value="PASTA_dom"/>
</dbReference>
<dbReference type="SMART" id="SM00740">
    <property type="entry name" value="PASTA"/>
    <property type="match status" value="3"/>
</dbReference>
<evidence type="ECO:0000259" key="1">
    <source>
        <dbReference type="PROSITE" id="PS51178"/>
    </source>
</evidence>
<evidence type="ECO:0000313" key="3">
    <source>
        <dbReference type="Proteomes" id="UP001564408"/>
    </source>
</evidence>
<dbReference type="Proteomes" id="UP001564408">
    <property type="component" value="Unassembled WGS sequence"/>
</dbReference>
<dbReference type="PROSITE" id="PS51178">
    <property type="entry name" value="PASTA"/>
    <property type="match status" value="3"/>
</dbReference>
<dbReference type="Gene3D" id="3.30.10.20">
    <property type="match status" value="3"/>
</dbReference>
<proteinExistence type="predicted"/>